<dbReference type="GO" id="GO:0103016">
    <property type="term" value="F:tRNA-uridine 2-sulfurtransferase activity"/>
    <property type="evidence" value="ECO:0007669"/>
    <property type="project" value="UniProtKB-EC"/>
</dbReference>
<dbReference type="Gene3D" id="3.40.50.620">
    <property type="entry name" value="HUPs"/>
    <property type="match status" value="1"/>
</dbReference>
<feature type="active site" description="Nucleophile" evidence="9">
    <location>
        <position position="106"/>
    </location>
</feature>
<keyword evidence="7 9" id="KW-1015">Disulfide bond</keyword>
<organism evidence="12 13">
    <name type="scientific">Taibaiella soli</name>
    <dbReference type="NCBI Taxonomy" id="1649169"/>
    <lineage>
        <taxon>Bacteria</taxon>
        <taxon>Pseudomonadati</taxon>
        <taxon>Bacteroidota</taxon>
        <taxon>Chitinophagia</taxon>
        <taxon>Chitinophagales</taxon>
        <taxon>Chitinophagaceae</taxon>
        <taxon>Taibaiella</taxon>
    </lineage>
</organism>
<dbReference type="InterPro" id="IPR046884">
    <property type="entry name" value="MnmA-like_central"/>
</dbReference>
<dbReference type="Proteomes" id="UP000248745">
    <property type="component" value="Unassembled WGS sequence"/>
</dbReference>
<evidence type="ECO:0000313" key="12">
    <source>
        <dbReference type="EMBL" id="PZF72437.1"/>
    </source>
</evidence>
<keyword evidence="2 9" id="KW-0808">Transferase</keyword>
<keyword evidence="5 9" id="KW-0067">ATP-binding</keyword>
<evidence type="ECO:0000256" key="3">
    <source>
        <dbReference type="ARBA" id="ARBA00022694"/>
    </source>
</evidence>
<dbReference type="GO" id="GO:0000049">
    <property type="term" value="F:tRNA binding"/>
    <property type="evidence" value="ECO:0007669"/>
    <property type="project" value="UniProtKB-KW"/>
</dbReference>
<dbReference type="SUPFAM" id="SSF52402">
    <property type="entry name" value="Adenine nucleotide alpha hydrolases-like"/>
    <property type="match status" value="1"/>
</dbReference>
<feature type="domain" description="tRNA-specific 2-thiouridylase MnmA-like central" evidence="11">
    <location>
        <begin position="227"/>
        <end position="278"/>
    </location>
</feature>
<dbReference type="Pfam" id="PF03054">
    <property type="entry name" value="tRNA_Me_trans"/>
    <property type="match status" value="1"/>
</dbReference>
<dbReference type="PANTHER" id="PTHR11933:SF5">
    <property type="entry name" value="MITOCHONDRIAL TRNA-SPECIFIC 2-THIOURIDYLASE 1"/>
    <property type="match status" value="1"/>
</dbReference>
<dbReference type="Gene3D" id="2.40.30.10">
    <property type="entry name" value="Translation factors"/>
    <property type="match status" value="1"/>
</dbReference>
<evidence type="ECO:0000313" key="13">
    <source>
        <dbReference type="Proteomes" id="UP000248745"/>
    </source>
</evidence>
<evidence type="ECO:0000256" key="7">
    <source>
        <dbReference type="ARBA" id="ARBA00023157"/>
    </source>
</evidence>
<dbReference type="HAMAP" id="MF_00144">
    <property type="entry name" value="tRNA_thiouridyl_MnmA"/>
    <property type="match status" value="1"/>
</dbReference>
<evidence type="ECO:0000259" key="10">
    <source>
        <dbReference type="Pfam" id="PF20258"/>
    </source>
</evidence>
<dbReference type="NCBIfam" id="NF001138">
    <property type="entry name" value="PRK00143.1"/>
    <property type="match status" value="1"/>
</dbReference>
<evidence type="ECO:0000256" key="4">
    <source>
        <dbReference type="ARBA" id="ARBA00022741"/>
    </source>
</evidence>
<comment type="similarity">
    <text evidence="9">Belongs to the MnmA/TRMU family.</text>
</comment>
<comment type="function">
    <text evidence="9">Catalyzes the 2-thiolation of uridine at the wobble position (U34) of tRNA, leading to the formation of s(2)U34.</text>
</comment>
<feature type="disulfide bond" description="Alternate" evidence="9">
    <location>
        <begin position="106"/>
        <end position="203"/>
    </location>
</feature>
<keyword evidence="4 9" id="KW-0547">Nucleotide-binding</keyword>
<dbReference type="GO" id="GO:0005524">
    <property type="term" value="F:ATP binding"/>
    <property type="evidence" value="ECO:0007669"/>
    <property type="project" value="UniProtKB-KW"/>
</dbReference>
<feature type="region of interest" description="Interaction with tRNA" evidence="9">
    <location>
        <begin position="312"/>
        <end position="313"/>
    </location>
</feature>
<comment type="caution">
    <text evidence="9">Lacks conserved residue(s) required for the propagation of feature annotation.</text>
</comment>
<dbReference type="Pfam" id="PF20258">
    <property type="entry name" value="tRNA_Me_trans_C"/>
    <property type="match status" value="1"/>
</dbReference>
<evidence type="ECO:0000256" key="8">
    <source>
        <dbReference type="ARBA" id="ARBA00051542"/>
    </source>
</evidence>
<feature type="site" description="Interaction with tRNA" evidence="9">
    <location>
        <position position="344"/>
    </location>
</feature>
<evidence type="ECO:0000256" key="5">
    <source>
        <dbReference type="ARBA" id="ARBA00022840"/>
    </source>
</evidence>
<dbReference type="InterPro" id="IPR004506">
    <property type="entry name" value="MnmA-like"/>
</dbReference>
<feature type="binding site" evidence="9">
    <location>
        <begin position="10"/>
        <end position="17"/>
    </location>
    <ligand>
        <name>ATP</name>
        <dbReference type="ChEBI" id="CHEBI:30616"/>
    </ligand>
</feature>
<name>A0A2W2B943_9BACT</name>
<dbReference type="InterPro" id="IPR023382">
    <property type="entry name" value="MnmA-like_central_sf"/>
</dbReference>
<gene>
    <name evidence="9" type="primary">mnmA</name>
    <name evidence="12" type="ORF">DN068_13885</name>
</gene>
<comment type="subcellular location">
    <subcellularLocation>
        <location evidence="9">Cytoplasm</location>
    </subcellularLocation>
</comment>
<dbReference type="InterPro" id="IPR014729">
    <property type="entry name" value="Rossmann-like_a/b/a_fold"/>
</dbReference>
<sequence>MSRNGKVLVAMSGGIDSTVSALMLHNQGYEVVGITMKTWDYAAAGGGKKETGCCNLDSFNDARQAAVEHGFPHYVLDIREEFGGHVINNFVEEYMAGRTPNPCVLCNTHIKWSALLKRADALNCDFIATGHYVKVREENSRFVLSKAKDLTKDQSYVLWGLGQDCLSRSIYPLGDYHKTEVRQLAFDMGYKELSKKAESYEICFVPDNDYRGFLKRQIPTLEADLTGGNYVDTEGKIIGKHKGYPFYTIGQRKGLDVAFGKPMFVTKIIPETNTVVLGEAHELQESGMMVSGLNMVKYDSIPDNMEAVTKIRYRDAGMASSLTMVGDMVHVHFDHAVNSIAPGQSAVFYEGDDVIGGGIIRAGI</sequence>
<evidence type="ECO:0000256" key="1">
    <source>
        <dbReference type="ARBA" id="ARBA00022555"/>
    </source>
</evidence>
<keyword evidence="9" id="KW-0963">Cytoplasm</keyword>
<feature type="region of interest" description="Interaction with tRNA" evidence="9">
    <location>
        <begin position="152"/>
        <end position="154"/>
    </location>
</feature>
<comment type="caution">
    <text evidence="12">The sequence shown here is derived from an EMBL/GenBank/DDBJ whole genome shotgun (WGS) entry which is preliminary data.</text>
</comment>
<protein>
    <recommendedName>
        <fullName evidence="9">tRNA-specific 2-thiouridylase MnmA</fullName>
        <ecNumber evidence="9">2.8.1.13</ecNumber>
    </recommendedName>
</protein>
<dbReference type="GO" id="GO:0005737">
    <property type="term" value="C:cytoplasm"/>
    <property type="evidence" value="ECO:0007669"/>
    <property type="project" value="UniProtKB-SubCell"/>
</dbReference>
<evidence type="ECO:0000256" key="9">
    <source>
        <dbReference type="HAMAP-Rule" id="MF_00144"/>
    </source>
</evidence>
<proteinExistence type="inferred from homology"/>
<dbReference type="Gene3D" id="2.30.30.280">
    <property type="entry name" value="Adenine nucleotide alpha hydrolases-like domains"/>
    <property type="match status" value="1"/>
</dbReference>
<dbReference type="EC" id="2.8.1.13" evidence="9"/>
<dbReference type="CDD" id="cd01998">
    <property type="entry name" value="MnmA_TRMU-like"/>
    <property type="match status" value="1"/>
</dbReference>
<dbReference type="NCBIfam" id="TIGR00420">
    <property type="entry name" value="trmU"/>
    <property type="match status" value="1"/>
</dbReference>
<feature type="binding site" evidence="9">
    <location>
        <position position="130"/>
    </location>
    <ligand>
        <name>ATP</name>
        <dbReference type="ChEBI" id="CHEBI:30616"/>
    </ligand>
</feature>
<dbReference type="FunFam" id="2.30.30.280:FF:000001">
    <property type="entry name" value="tRNA-specific 2-thiouridylase MnmA"/>
    <property type="match status" value="1"/>
</dbReference>
<reference evidence="12 13" key="1">
    <citation type="submission" date="2018-06" db="EMBL/GenBank/DDBJ databases">
        <title>Mucibacter soli gen. nov., sp. nov., a new member of the family Chitinophagaceae producing mucin.</title>
        <authorList>
            <person name="Kim M.-K."/>
            <person name="Park S."/>
            <person name="Kim T.-S."/>
            <person name="Joung Y."/>
            <person name="Han J.-H."/>
            <person name="Kim S.B."/>
        </authorList>
    </citation>
    <scope>NUCLEOTIDE SEQUENCE [LARGE SCALE GENOMIC DNA]</scope>
    <source>
        <strain evidence="12 13">R1-15</strain>
    </source>
</reference>
<evidence type="ECO:0000259" key="11">
    <source>
        <dbReference type="Pfam" id="PF20259"/>
    </source>
</evidence>
<accession>A0A2W2B943</accession>
<keyword evidence="13" id="KW-1185">Reference proteome</keyword>
<feature type="active site" description="Cysteine persulfide intermediate" evidence="9">
    <location>
        <position position="203"/>
    </location>
</feature>
<dbReference type="OrthoDB" id="9800696at2"/>
<dbReference type="InterPro" id="IPR046885">
    <property type="entry name" value="MnmA-like_C"/>
</dbReference>
<dbReference type="AlphaFoldDB" id="A0A2W2B943"/>
<keyword evidence="3 9" id="KW-0819">tRNA processing</keyword>
<dbReference type="EMBL" id="QKTW01000018">
    <property type="protein sequence ID" value="PZF72437.1"/>
    <property type="molecule type" value="Genomic_DNA"/>
</dbReference>
<keyword evidence="6 9" id="KW-0694">RNA-binding</keyword>
<dbReference type="GO" id="GO:0002143">
    <property type="term" value="P:tRNA wobble position uridine thiolation"/>
    <property type="evidence" value="ECO:0007669"/>
    <property type="project" value="TreeGrafter"/>
</dbReference>
<feature type="domain" description="tRNA-specific 2-thiouridylase MnmA-like C-terminal" evidence="10">
    <location>
        <begin position="288"/>
        <end position="360"/>
    </location>
</feature>
<dbReference type="Pfam" id="PF20259">
    <property type="entry name" value="tRNA_Me_trans_M"/>
    <property type="match status" value="1"/>
</dbReference>
<dbReference type="RefSeq" id="WP_110999532.1">
    <property type="nucleotide sequence ID" value="NZ_QKTW01000018.1"/>
</dbReference>
<feature type="site" description="Interaction with tRNA" evidence="9">
    <location>
        <position position="131"/>
    </location>
</feature>
<evidence type="ECO:0000256" key="6">
    <source>
        <dbReference type="ARBA" id="ARBA00022884"/>
    </source>
</evidence>
<dbReference type="PANTHER" id="PTHR11933">
    <property type="entry name" value="TRNA 5-METHYLAMINOMETHYL-2-THIOURIDYLATE -METHYLTRANSFERASE"/>
    <property type="match status" value="1"/>
</dbReference>
<feature type="binding site" evidence="9">
    <location>
        <position position="36"/>
    </location>
    <ligand>
        <name>ATP</name>
        <dbReference type="ChEBI" id="CHEBI:30616"/>
    </ligand>
</feature>
<evidence type="ECO:0000256" key="2">
    <source>
        <dbReference type="ARBA" id="ARBA00022679"/>
    </source>
</evidence>
<comment type="catalytic activity">
    <reaction evidence="8 9">
        <text>S-sulfanyl-L-cysteinyl-[protein] + uridine(34) in tRNA + AH2 + ATP = 2-thiouridine(34) in tRNA + L-cysteinyl-[protein] + A + AMP + diphosphate + H(+)</text>
        <dbReference type="Rhea" id="RHEA:47032"/>
        <dbReference type="Rhea" id="RHEA-COMP:10131"/>
        <dbReference type="Rhea" id="RHEA-COMP:11726"/>
        <dbReference type="Rhea" id="RHEA-COMP:11727"/>
        <dbReference type="Rhea" id="RHEA-COMP:11728"/>
        <dbReference type="ChEBI" id="CHEBI:13193"/>
        <dbReference type="ChEBI" id="CHEBI:15378"/>
        <dbReference type="ChEBI" id="CHEBI:17499"/>
        <dbReference type="ChEBI" id="CHEBI:29950"/>
        <dbReference type="ChEBI" id="CHEBI:30616"/>
        <dbReference type="ChEBI" id="CHEBI:33019"/>
        <dbReference type="ChEBI" id="CHEBI:61963"/>
        <dbReference type="ChEBI" id="CHEBI:65315"/>
        <dbReference type="ChEBI" id="CHEBI:87170"/>
        <dbReference type="ChEBI" id="CHEBI:456215"/>
        <dbReference type="EC" id="2.8.1.13"/>
    </reaction>
</comment>
<keyword evidence="1 9" id="KW-0820">tRNA-binding</keyword>